<evidence type="ECO:0000256" key="1">
    <source>
        <dbReference type="ARBA" id="ARBA00022448"/>
    </source>
</evidence>
<dbReference type="PANTHER" id="PTHR10219:SF25">
    <property type="entry name" value="PLECKSTRIN HOMOLOGY DOMAIN-CONTAINING FAMILY A MEMBER 8"/>
    <property type="match status" value="1"/>
</dbReference>
<dbReference type="GO" id="GO:0016020">
    <property type="term" value="C:membrane"/>
    <property type="evidence" value="ECO:0007669"/>
    <property type="project" value="TreeGrafter"/>
</dbReference>
<protein>
    <recommendedName>
        <fullName evidence="4">Glycolipid transfer protein domain-containing protein</fullName>
    </recommendedName>
</protein>
<accession>A0AB34JIC7</accession>
<comment type="caution">
    <text evidence="5">The sequence shown here is derived from an EMBL/GenBank/DDBJ whole genome shotgun (WGS) entry which is preliminary data.</text>
</comment>
<dbReference type="SUPFAM" id="SSF110004">
    <property type="entry name" value="Glycolipid transfer protein, GLTP"/>
    <property type="match status" value="1"/>
</dbReference>
<dbReference type="InterPro" id="IPR014830">
    <property type="entry name" value="Glycolipid_transfer_prot_dom"/>
</dbReference>
<dbReference type="GO" id="GO:1902387">
    <property type="term" value="F:ceramide 1-phosphate binding"/>
    <property type="evidence" value="ECO:0007669"/>
    <property type="project" value="TreeGrafter"/>
</dbReference>
<feature type="compositionally biased region" description="Basic and acidic residues" evidence="2">
    <location>
        <begin position="52"/>
        <end position="62"/>
    </location>
</feature>
<dbReference type="PANTHER" id="PTHR10219">
    <property type="entry name" value="GLYCOLIPID TRANSFER PROTEIN-RELATED"/>
    <property type="match status" value="1"/>
</dbReference>
<evidence type="ECO:0000256" key="2">
    <source>
        <dbReference type="SAM" id="MobiDB-lite"/>
    </source>
</evidence>
<dbReference type="Pfam" id="PF08718">
    <property type="entry name" value="GLTP"/>
    <property type="match status" value="1"/>
</dbReference>
<dbReference type="GO" id="GO:0005829">
    <property type="term" value="C:cytosol"/>
    <property type="evidence" value="ECO:0007669"/>
    <property type="project" value="TreeGrafter"/>
</dbReference>
<reference evidence="5 6" key="1">
    <citation type="journal article" date="2024" name="Science">
        <title>Giant polyketide synthase enzymes in the biosynthesis of giant marine polyether toxins.</title>
        <authorList>
            <person name="Fallon T.R."/>
            <person name="Shende V.V."/>
            <person name="Wierzbicki I.H."/>
            <person name="Pendleton A.L."/>
            <person name="Watervoot N.F."/>
            <person name="Auber R.P."/>
            <person name="Gonzalez D.J."/>
            <person name="Wisecaver J.H."/>
            <person name="Moore B.S."/>
        </authorList>
    </citation>
    <scope>NUCLEOTIDE SEQUENCE [LARGE SCALE GENOMIC DNA]</scope>
    <source>
        <strain evidence="5 6">12B1</strain>
    </source>
</reference>
<organism evidence="5 6">
    <name type="scientific">Prymnesium parvum</name>
    <name type="common">Toxic golden alga</name>
    <dbReference type="NCBI Taxonomy" id="97485"/>
    <lineage>
        <taxon>Eukaryota</taxon>
        <taxon>Haptista</taxon>
        <taxon>Haptophyta</taxon>
        <taxon>Prymnesiophyceae</taxon>
        <taxon>Prymnesiales</taxon>
        <taxon>Prymnesiaceae</taxon>
        <taxon>Prymnesium</taxon>
    </lineage>
</organism>
<feature type="region of interest" description="Disordered" evidence="2">
    <location>
        <begin position="51"/>
        <end position="86"/>
    </location>
</feature>
<evidence type="ECO:0000313" key="5">
    <source>
        <dbReference type="EMBL" id="KAL1521654.1"/>
    </source>
</evidence>
<keyword evidence="6" id="KW-1185">Reference proteome</keyword>
<evidence type="ECO:0000256" key="3">
    <source>
        <dbReference type="SAM" id="Phobius"/>
    </source>
</evidence>
<dbReference type="Gene3D" id="1.10.3520.10">
    <property type="entry name" value="Glycolipid transfer protein"/>
    <property type="match status" value="1"/>
</dbReference>
<keyword evidence="3" id="KW-0812">Transmembrane</keyword>
<dbReference type="EMBL" id="JBGBPQ010000007">
    <property type="protein sequence ID" value="KAL1521654.1"/>
    <property type="molecule type" value="Genomic_DNA"/>
</dbReference>
<sequence length="304" mass="34646">MQGRLVIEVPPLPVVELLLVIISLLLARSIWLLSEGRALLSKAAEGGLAKLTESKSSDERPHTHALTRGRSASAVSESRTPREPKFTDRVLQTSAKMFEQSMLDEADVDVGKFMDACRWYADKVLMRMGTFTLVTVRETHTNMDKVKQNYELNPDKHRSMRNLLEAECWSDMHQPGGVLMDPSAAMGLLWARRVLMFWICLFRRHMDRSDMRPATPTKESPAQSEVITAYEEALAPFNGWVTRTTFMLASRAFPEWQDIEAVLASNHEDAMADLRSWVQVLEPLLERMDNIIQDLDLNDMRKSI</sequence>
<gene>
    <name evidence="5" type="ORF">AB1Y20_021311</name>
</gene>
<keyword evidence="3" id="KW-0472">Membrane</keyword>
<proteinExistence type="predicted"/>
<dbReference type="AlphaFoldDB" id="A0AB34JIC7"/>
<name>A0AB34JIC7_PRYPA</name>
<feature type="transmembrane region" description="Helical" evidence="3">
    <location>
        <begin position="12"/>
        <end position="31"/>
    </location>
</feature>
<dbReference type="Proteomes" id="UP001515480">
    <property type="component" value="Unassembled WGS sequence"/>
</dbReference>
<keyword evidence="3" id="KW-1133">Transmembrane helix</keyword>
<dbReference type="GO" id="GO:1902388">
    <property type="term" value="F:ceramide 1-phosphate transfer activity"/>
    <property type="evidence" value="ECO:0007669"/>
    <property type="project" value="TreeGrafter"/>
</dbReference>
<dbReference type="InterPro" id="IPR036497">
    <property type="entry name" value="GLTP_sf"/>
</dbReference>
<evidence type="ECO:0000313" key="6">
    <source>
        <dbReference type="Proteomes" id="UP001515480"/>
    </source>
</evidence>
<feature type="domain" description="Glycolipid transfer protein" evidence="4">
    <location>
        <begin position="108"/>
        <end position="259"/>
    </location>
</feature>
<evidence type="ECO:0000259" key="4">
    <source>
        <dbReference type="Pfam" id="PF08718"/>
    </source>
</evidence>
<keyword evidence="1" id="KW-0813">Transport</keyword>